<dbReference type="Gene3D" id="3.60.15.10">
    <property type="entry name" value="Ribonuclease Z/Hydroxyacylglutathione hydrolase-like"/>
    <property type="match status" value="1"/>
</dbReference>
<dbReference type="EMBL" id="CAGS01000490">
    <property type="protein sequence ID" value="CCF85680.1"/>
    <property type="molecule type" value="Genomic_DNA"/>
</dbReference>
<dbReference type="GO" id="GO:0070813">
    <property type="term" value="P:hydrogen sulfide metabolic process"/>
    <property type="evidence" value="ECO:0007669"/>
    <property type="project" value="TreeGrafter"/>
</dbReference>
<dbReference type="RefSeq" id="WP_008480766.1">
    <property type="nucleotide sequence ID" value="NZ_CAGS01000490.1"/>
</dbReference>
<evidence type="ECO:0000259" key="2">
    <source>
        <dbReference type="PROSITE" id="PS50206"/>
    </source>
</evidence>
<accession>I4ELW7</accession>
<gene>
    <name evidence="3" type="ORF">NITHO_540002</name>
</gene>
<dbReference type="PROSITE" id="PS50206">
    <property type="entry name" value="RHODANESE_3"/>
    <property type="match status" value="2"/>
</dbReference>
<dbReference type="InterPro" id="IPR044528">
    <property type="entry name" value="POD-like_MBL-fold"/>
</dbReference>
<dbReference type="PANTHER" id="PTHR43084:SF1">
    <property type="entry name" value="PERSULFIDE DIOXYGENASE ETHE1, MITOCHONDRIAL"/>
    <property type="match status" value="1"/>
</dbReference>
<dbReference type="InterPro" id="IPR036866">
    <property type="entry name" value="RibonucZ/Hydroxyglut_hydro"/>
</dbReference>
<dbReference type="GO" id="GO:0006749">
    <property type="term" value="P:glutathione metabolic process"/>
    <property type="evidence" value="ECO:0007669"/>
    <property type="project" value="InterPro"/>
</dbReference>
<dbReference type="PANTHER" id="PTHR43084">
    <property type="entry name" value="PERSULFIDE DIOXYGENASE ETHE1"/>
    <property type="match status" value="1"/>
</dbReference>
<reference evidence="3 4" key="1">
    <citation type="journal article" date="2012" name="ISME J.">
        <title>Nitrification expanded: discovery, physiology and genomics of a nitrite-oxidizing bacterium from the phylum Chloroflexi.</title>
        <authorList>
            <person name="Sorokin D.Y."/>
            <person name="Lucker S."/>
            <person name="Vejmelkova D."/>
            <person name="Kostrikina N.A."/>
            <person name="Kleerebezem R."/>
            <person name="Rijpstra W.I."/>
            <person name="Damste J.S."/>
            <person name="Le Paslier D."/>
            <person name="Muyzer G."/>
            <person name="Wagner M."/>
            <person name="van Loosdrecht M.C."/>
            <person name="Daims H."/>
        </authorList>
    </citation>
    <scope>NUCLEOTIDE SEQUENCE [LARGE SCALE GENOMIC DNA]</scope>
    <source>
        <strain evidence="4">none</strain>
    </source>
</reference>
<dbReference type="CDD" id="cd07724">
    <property type="entry name" value="POD-like_MBL-fold"/>
    <property type="match status" value="1"/>
</dbReference>
<dbReference type="FunFam" id="3.40.250.10:FF:000049">
    <property type="entry name" value="Phage shock protein E"/>
    <property type="match status" value="1"/>
</dbReference>
<dbReference type="InterPro" id="IPR051682">
    <property type="entry name" value="Mito_Persulfide_Diox"/>
</dbReference>
<dbReference type="InterPro" id="IPR001279">
    <property type="entry name" value="Metallo-B-lactamas"/>
</dbReference>
<organism evidence="3 4">
    <name type="scientific">Nitrolancea hollandica Lb</name>
    <dbReference type="NCBI Taxonomy" id="1129897"/>
    <lineage>
        <taxon>Bacteria</taxon>
        <taxon>Pseudomonadati</taxon>
        <taxon>Thermomicrobiota</taxon>
        <taxon>Thermomicrobia</taxon>
        <taxon>Sphaerobacterales</taxon>
        <taxon>Sphaerobacterineae</taxon>
        <taxon>Sphaerobacteraceae</taxon>
        <taxon>Nitrolancea</taxon>
    </lineage>
</organism>
<feature type="domain" description="Rhodanese" evidence="2">
    <location>
        <begin position="278"/>
        <end position="373"/>
    </location>
</feature>
<dbReference type="Proteomes" id="UP000004221">
    <property type="component" value="Unassembled WGS sequence"/>
</dbReference>
<dbReference type="AlphaFoldDB" id="I4ELW7"/>
<dbReference type="GO" id="GO:0050313">
    <property type="term" value="F:sulfur dioxygenase activity"/>
    <property type="evidence" value="ECO:0007669"/>
    <property type="project" value="InterPro"/>
</dbReference>
<dbReference type="SUPFAM" id="SSF52821">
    <property type="entry name" value="Rhodanese/Cell cycle control phosphatase"/>
    <property type="match status" value="2"/>
</dbReference>
<evidence type="ECO:0000256" key="1">
    <source>
        <dbReference type="ARBA" id="ARBA00022723"/>
    </source>
</evidence>
<evidence type="ECO:0000313" key="4">
    <source>
        <dbReference type="Proteomes" id="UP000004221"/>
    </source>
</evidence>
<dbReference type="InterPro" id="IPR001763">
    <property type="entry name" value="Rhodanese-like_dom"/>
</dbReference>
<feature type="domain" description="Rhodanese" evidence="2">
    <location>
        <begin position="387"/>
        <end position="475"/>
    </location>
</feature>
<keyword evidence="1" id="KW-0479">Metal-binding</keyword>
<dbReference type="Pfam" id="PF00753">
    <property type="entry name" value="Lactamase_B"/>
    <property type="match status" value="1"/>
</dbReference>
<dbReference type="FunFam" id="3.60.15.10:FF:000030">
    <property type="entry name" value="Metallo-beta-lactamase family protein"/>
    <property type="match status" value="1"/>
</dbReference>
<dbReference type="SUPFAM" id="SSF56281">
    <property type="entry name" value="Metallo-hydrolase/oxidoreductase"/>
    <property type="match status" value="1"/>
</dbReference>
<dbReference type="OrthoDB" id="9784009at2"/>
<dbReference type="Pfam" id="PF00581">
    <property type="entry name" value="Rhodanese"/>
    <property type="match status" value="2"/>
</dbReference>
<protein>
    <submittedName>
        <fullName evidence="3">Beta-lactamase domain protein</fullName>
    </submittedName>
</protein>
<dbReference type="GO" id="GO:0046872">
    <property type="term" value="F:metal ion binding"/>
    <property type="evidence" value="ECO:0007669"/>
    <property type="project" value="UniProtKB-KW"/>
</dbReference>
<dbReference type="InterPro" id="IPR036873">
    <property type="entry name" value="Rhodanese-like_dom_sf"/>
</dbReference>
<dbReference type="CDD" id="cd00158">
    <property type="entry name" value="RHOD"/>
    <property type="match status" value="1"/>
</dbReference>
<proteinExistence type="predicted"/>
<keyword evidence="4" id="KW-1185">Reference proteome</keyword>
<dbReference type="Gene3D" id="3.40.250.10">
    <property type="entry name" value="Rhodanese-like domain"/>
    <property type="match status" value="2"/>
</dbReference>
<dbReference type="SMART" id="SM00450">
    <property type="entry name" value="RHOD"/>
    <property type="match status" value="2"/>
</dbReference>
<sequence>MILKQFYDENLAQASYLVGCAATGEALVIDPNRDAAQYIAAAATEGLRVTAVTETHIHADFVSGTRELAARTGARMYLSDEGDEPWKYRFAKHDGATLVKNGDIIQVGNIRIEVMHTPGHTPEHISFLLTDTAATDRPMGIFTGDFIFVGDVGRPDLLEKAAKLVGTQEAAARTLYFSLQKVHNLPDYLQIWPGHGAGSACGKGLSAVRQSTLGYERITNWAFAPMDEEAFVAAVLSGQPEPPKYFAEMKRINKEGPPILHGFHHPEHRTGSQPAALLKQGDTIVDTRPASEFAAGHIPGTINIPLNKAFSTWAGWLIPYDASFSLLIDHRCDQCLDEATRDLTTIGLDRINGYFDAEGALAAWAAGGGQLETVPQMTAQDMARLLQADAVTVVDVRGQTEWETGHLPGAMHIPLGDLTDRLNEIPREKPIVVQCGSGARSAIGASLLRANGFENVINLIGGYAAWQAAGNPVERPVCQTG</sequence>
<comment type="caution">
    <text evidence="3">The sequence shown here is derived from an EMBL/GenBank/DDBJ whole genome shotgun (WGS) entry which is preliminary data.</text>
</comment>
<evidence type="ECO:0000313" key="3">
    <source>
        <dbReference type="EMBL" id="CCF85680.1"/>
    </source>
</evidence>
<name>I4ELW7_9BACT</name>
<dbReference type="SMART" id="SM00849">
    <property type="entry name" value="Lactamase_B"/>
    <property type="match status" value="1"/>
</dbReference>